<gene>
    <name evidence="1" type="ORF">EP51_00250</name>
</gene>
<reference evidence="1 2" key="1">
    <citation type="submission" date="2014-07" db="EMBL/GenBank/DDBJ databases">
        <title>Genome Sequence of Rhodococcus opacus Strain R7, a Biodegrader of Mono- and Polycyclic Aromatic Hydrocarbons.</title>
        <authorList>
            <person name="Di Gennaro P."/>
            <person name="Zampolli J."/>
            <person name="Presti I."/>
            <person name="Cappelletti M."/>
            <person name="D'Ursi P."/>
            <person name="Orro A."/>
            <person name="Mezzelani A."/>
            <person name="Milanesi L."/>
        </authorList>
    </citation>
    <scope>NUCLEOTIDE SEQUENCE [LARGE SCALE GENOMIC DNA]</scope>
    <source>
        <strain evidence="1 2">R7</strain>
    </source>
</reference>
<evidence type="ECO:0000313" key="1">
    <source>
        <dbReference type="EMBL" id="AII03187.1"/>
    </source>
</evidence>
<name>A0A076EDJ6_RHOOP</name>
<dbReference type="RefSeq" id="WP_128638242.1">
    <property type="nucleotide sequence ID" value="NZ_CP008947.1"/>
</dbReference>
<protein>
    <submittedName>
        <fullName evidence="1">Uncharacterized protein</fullName>
    </submittedName>
</protein>
<accession>A0A076EDJ6</accession>
<dbReference type="eggNOG" id="ENOG5032SUC">
    <property type="taxonomic scope" value="Bacteria"/>
</dbReference>
<evidence type="ECO:0000313" key="2">
    <source>
        <dbReference type="Proteomes" id="UP000028488"/>
    </source>
</evidence>
<sequence>MKITSHLDKFRRMTDLLTRLNPIDDFGLWYWTSLTAGTTAYNASLHLTGVTREETVFSTIPGVHVVPQEDGTYARELRGPGDVSHVGWPAIPGPLPQELVDMEAALHTLEQHRDPCLRGYREPTAEIVTECVNSLASVTSILEALTERRRR</sequence>
<dbReference type="Proteomes" id="UP000028488">
    <property type="component" value="Chromosome"/>
</dbReference>
<organism evidence="1 2">
    <name type="scientific">Rhodococcus opacus</name>
    <name type="common">Nocardia opaca</name>
    <dbReference type="NCBI Taxonomy" id="37919"/>
    <lineage>
        <taxon>Bacteria</taxon>
        <taxon>Bacillati</taxon>
        <taxon>Actinomycetota</taxon>
        <taxon>Actinomycetes</taxon>
        <taxon>Mycobacteriales</taxon>
        <taxon>Nocardiaceae</taxon>
        <taxon>Rhodococcus</taxon>
    </lineage>
</organism>
<dbReference type="AlphaFoldDB" id="A0A076EDJ6"/>
<dbReference type="EMBL" id="CP008947">
    <property type="protein sequence ID" value="AII03187.1"/>
    <property type="molecule type" value="Genomic_DNA"/>
</dbReference>
<proteinExistence type="predicted"/>